<organism evidence="4 5">
    <name type="scientific">Saccharothrix espanaensis (strain ATCC 51144 / DSM 44229 / JCM 9112 / NBRC 15066 / NRRL 15764)</name>
    <dbReference type="NCBI Taxonomy" id="1179773"/>
    <lineage>
        <taxon>Bacteria</taxon>
        <taxon>Bacillati</taxon>
        <taxon>Actinomycetota</taxon>
        <taxon>Actinomycetes</taxon>
        <taxon>Pseudonocardiales</taxon>
        <taxon>Pseudonocardiaceae</taxon>
        <taxon>Saccharothrix</taxon>
    </lineage>
</organism>
<dbReference type="Gene3D" id="3.40.50.1820">
    <property type="entry name" value="alpha/beta hydrolase"/>
    <property type="match status" value="1"/>
</dbReference>
<keyword evidence="1" id="KW-0378">Hydrolase</keyword>
<dbReference type="eggNOG" id="COG1073">
    <property type="taxonomic scope" value="Bacteria"/>
</dbReference>
<dbReference type="RefSeq" id="WP_015101164.1">
    <property type="nucleotide sequence ID" value="NC_019673.1"/>
</dbReference>
<sequence length="338" mass="35817">MRPLRALAASLLLVATLLAPSARADSAVECTETDLPVSLGLFTQTVHGQLCLPTGASPDTVQLLLHGASYNRRYWDLPVDGGSYSYQRDLARRGVATFAVDCVGSGESSQPPSVLVTGVSQASVVHQVVGKLRAGHVLGHRFDRVVLVGHSMGSGLAVVEAATYRDVDGVVLTGFSHSVNFPEVARVFVEGVRPAVLDPVLAQRGSDPGYVTTAPGARRVFHDPGAIDPAVLAADEATKDQFPATVVTDLLALAFLSPLTREISVPILVVNGQVDSLFCASLCEDRTTFLDSEDLYFASNTPVDAFLLPQAGHSHGYAPNAADYRTAVVNWMNAHFTP</sequence>
<evidence type="ECO:0000256" key="1">
    <source>
        <dbReference type="ARBA" id="ARBA00022801"/>
    </source>
</evidence>
<evidence type="ECO:0000313" key="4">
    <source>
        <dbReference type="EMBL" id="CCH31052.1"/>
    </source>
</evidence>
<keyword evidence="5" id="KW-1185">Reference proteome</keyword>
<dbReference type="InterPro" id="IPR050266">
    <property type="entry name" value="AB_hydrolase_sf"/>
</dbReference>
<proteinExistence type="predicted"/>
<dbReference type="OrthoDB" id="5524362at2"/>
<dbReference type="PANTHER" id="PTHR43798">
    <property type="entry name" value="MONOACYLGLYCEROL LIPASE"/>
    <property type="match status" value="1"/>
</dbReference>
<feature type="signal peptide" evidence="2">
    <location>
        <begin position="1"/>
        <end position="24"/>
    </location>
</feature>
<feature type="domain" description="AB hydrolase-1" evidence="3">
    <location>
        <begin position="63"/>
        <end position="319"/>
    </location>
</feature>
<feature type="chain" id="PRO_5003837029" description="AB hydrolase-1 domain-containing protein" evidence="2">
    <location>
        <begin position="25"/>
        <end position="338"/>
    </location>
</feature>
<dbReference type="Pfam" id="PF12697">
    <property type="entry name" value="Abhydrolase_6"/>
    <property type="match status" value="1"/>
</dbReference>
<dbReference type="GO" id="GO:0016787">
    <property type="term" value="F:hydrolase activity"/>
    <property type="evidence" value="ECO:0007669"/>
    <property type="project" value="UniProtKB-KW"/>
</dbReference>
<accession>K0K0K3</accession>
<protein>
    <recommendedName>
        <fullName evidence="3">AB hydrolase-1 domain-containing protein</fullName>
    </recommendedName>
</protein>
<dbReference type="InterPro" id="IPR000073">
    <property type="entry name" value="AB_hydrolase_1"/>
</dbReference>
<evidence type="ECO:0000256" key="2">
    <source>
        <dbReference type="SAM" id="SignalP"/>
    </source>
</evidence>
<dbReference type="PATRIC" id="fig|1179773.3.peg.3760"/>
<dbReference type="PANTHER" id="PTHR43798:SF31">
    <property type="entry name" value="AB HYDROLASE SUPERFAMILY PROTEIN YCLE"/>
    <property type="match status" value="1"/>
</dbReference>
<dbReference type="HOGENOM" id="CLU_034763_0_0_11"/>
<name>K0K0K3_SACES</name>
<evidence type="ECO:0000259" key="3">
    <source>
        <dbReference type="Pfam" id="PF12697"/>
    </source>
</evidence>
<dbReference type="GO" id="GO:0016020">
    <property type="term" value="C:membrane"/>
    <property type="evidence" value="ECO:0007669"/>
    <property type="project" value="TreeGrafter"/>
</dbReference>
<dbReference type="SUPFAM" id="SSF53474">
    <property type="entry name" value="alpha/beta-Hydrolases"/>
    <property type="match status" value="1"/>
</dbReference>
<gene>
    <name evidence="4" type="ordered locus">BN6_37610</name>
</gene>
<dbReference type="Proteomes" id="UP000006281">
    <property type="component" value="Chromosome"/>
</dbReference>
<dbReference type="AlphaFoldDB" id="K0K0K3"/>
<keyword evidence="2" id="KW-0732">Signal</keyword>
<evidence type="ECO:0000313" key="5">
    <source>
        <dbReference type="Proteomes" id="UP000006281"/>
    </source>
</evidence>
<dbReference type="STRING" id="1179773.BN6_37610"/>
<reference evidence="4 5" key="1">
    <citation type="journal article" date="2012" name="BMC Genomics">
        <title>Complete genome sequence of Saccharothrix espanaensis DSM 44229T and comparison to the other completely sequenced Pseudonocardiaceae.</title>
        <authorList>
            <person name="Strobel T."/>
            <person name="Al-Dilaimi A."/>
            <person name="Blom J."/>
            <person name="Gessner A."/>
            <person name="Kalinowski J."/>
            <person name="Luzhetska M."/>
            <person name="Puhler A."/>
            <person name="Szczepanowski R."/>
            <person name="Bechthold A."/>
            <person name="Ruckert C."/>
        </authorList>
    </citation>
    <scope>NUCLEOTIDE SEQUENCE [LARGE SCALE GENOMIC DNA]</scope>
    <source>
        <strain evidence="5">ATCC 51144 / DSM 44229 / JCM 9112 / NBRC 15066 / NRRL 15764</strain>
    </source>
</reference>
<dbReference type="KEGG" id="sesp:BN6_37610"/>
<dbReference type="EMBL" id="HE804045">
    <property type="protein sequence ID" value="CCH31052.1"/>
    <property type="molecule type" value="Genomic_DNA"/>
</dbReference>
<dbReference type="InterPro" id="IPR029058">
    <property type="entry name" value="AB_hydrolase_fold"/>
</dbReference>